<organism evidence="7 8">
    <name type="scientific">Cohnella hashimotonis</name>
    <dbReference type="NCBI Taxonomy" id="2826895"/>
    <lineage>
        <taxon>Bacteria</taxon>
        <taxon>Bacillati</taxon>
        <taxon>Bacillota</taxon>
        <taxon>Bacilli</taxon>
        <taxon>Bacillales</taxon>
        <taxon>Paenibacillaceae</taxon>
        <taxon>Cohnella</taxon>
    </lineage>
</organism>
<keyword evidence="3" id="KW-0731">Sigma factor</keyword>
<dbReference type="InterPro" id="IPR007627">
    <property type="entry name" value="RNA_pol_sigma70_r2"/>
</dbReference>
<dbReference type="NCBIfam" id="TIGR02937">
    <property type="entry name" value="sigma70-ECF"/>
    <property type="match status" value="1"/>
</dbReference>
<feature type="domain" description="RNA polymerase sigma factor 70 region 4 type 2" evidence="6">
    <location>
        <begin position="135"/>
        <end position="187"/>
    </location>
</feature>
<name>A0ABT6TH48_9BACL</name>
<sequence length="209" mass="23109">MNEDGDAGLMGQRSPDGLHVLQATELEADGLLVLRAKNGDDEAFLDLMGRARRTMLRVALAYLHNEDAALEAIQETTCRAYAKLPSLKQPTFFKTWLVRILMNVCADEQKRRKRLRPVEKWPEAAASDAGHGEAMKFEEAVAGLAPKWKQVVVLKYAEDMTISDIAMLLGHPEGTVKAWLNRALAQLRRELGKEGTLDGNGTAHFLGAD</sequence>
<dbReference type="InterPro" id="IPR036388">
    <property type="entry name" value="WH-like_DNA-bd_sf"/>
</dbReference>
<comment type="caution">
    <text evidence="7">The sequence shown here is derived from an EMBL/GenBank/DDBJ whole genome shotgun (WGS) entry which is preliminary data.</text>
</comment>
<evidence type="ECO:0000259" key="5">
    <source>
        <dbReference type="Pfam" id="PF04542"/>
    </source>
</evidence>
<evidence type="ECO:0000256" key="4">
    <source>
        <dbReference type="ARBA" id="ARBA00023163"/>
    </source>
</evidence>
<proteinExistence type="inferred from homology"/>
<feature type="domain" description="RNA polymerase sigma-70 region 2" evidence="5">
    <location>
        <begin position="50"/>
        <end position="114"/>
    </location>
</feature>
<dbReference type="EMBL" id="JAGRPV010000001">
    <property type="protein sequence ID" value="MDI4646159.1"/>
    <property type="molecule type" value="Genomic_DNA"/>
</dbReference>
<reference evidence="7" key="1">
    <citation type="submission" date="2023-04" db="EMBL/GenBank/DDBJ databases">
        <title>Comparative genomic analysis of Cohnella hashimotonis sp. nov., isolated from the International Space Station.</title>
        <authorList>
            <person name="Venkateswaran K."/>
            <person name="Simpson A."/>
        </authorList>
    </citation>
    <scope>NUCLEOTIDE SEQUENCE</scope>
    <source>
        <strain evidence="7">F6_2S_P_1</strain>
    </source>
</reference>
<dbReference type="InterPro" id="IPR013324">
    <property type="entry name" value="RNA_pol_sigma_r3/r4-like"/>
</dbReference>
<dbReference type="RefSeq" id="WP_282909040.1">
    <property type="nucleotide sequence ID" value="NZ_JAGRPV010000001.1"/>
</dbReference>
<dbReference type="Proteomes" id="UP001161691">
    <property type="component" value="Unassembled WGS sequence"/>
</dbReference>
<dbReference type="PANTHER" id="PTHR43133:SF51">
    <property type="entry name" value="RNA POLYMERASE SIGMA FACTOR"/>
    <property type="match status" value="1"/>
</dbReference>
<evidence type="ECO:0000256" key="3">
    <source>
        <dbReference type="ARBA" id="ARBA00023082"/>
    </source>
</evidence>
<dbReference type="InterPro" id="IPR013325">
    <property type="entry name" value="RNA_pol_sigma_r2"/>
</dbReference>
<comment type="similarity">
    <text evidence="1">Belongs to the sigma-70 factor family. ECF subfamily.</text>
</comment>
<dbReference type="PANTHER" id="PTHR43133">
    <property type="entry name" value="RNA POLYMERASE ECF-TYPE SIGMA FACTO"/>
    <property type="match status" value="1"/>
</dbReference>
<keyword evidence="2" id="KW-0805">Transcription regulation</keyword>
<protein>
    <submittedName>
        <fullName evidence="7">Sigma-70 family RNA polymerase sigma factor</fullName>
    </submittedName>
</protein>
<dbReference type="InterPro" id="IPR039425">
    <property type="entry name" value="RNA_pol_sigma-70-like"/>
</dbReference>
<evidence type="ECO:0000313" key="8">
    <source>
        <dbReference type="Proteomes" id="UP001161691"/>
    </source>
</evidence>
<dbReference type="InterPro" id="IPR013249">
    <property type="entry name" value="RNA_pol_sigma70_r4_t2"/>
</dbReference>
<gene>
    <name evidence="7" type="ORF">KB449_14375</name>
</gene>
<keyword evidence="4" id="KW-0804">Transcription</keyword>
<dbReference type="Pfam" id="PF08281">
    <property type="entry name" value="Sigma70_r4_2"/>
    <property type="match status" value="1"/>
</dbReference>
<dbReference type="SUPFAM" id="SSF88946">
    <property type="entry name" value="Sigma2 domain of RNA polymerase sigma factors"/>
    <property type="match status" value="1"/>
</dbReference>
<dbReference type="InterPro" id="IPR014284">
    <property type="entry name" value="RNA_pol_sigma-70_dom"/>
</dbReference>
<evidence type="ECO:0000256" key="2">
    <source>
        <dbReference type="ARBA" id="ARBA00023015"/>
    </source>
</evidence>
<evidence type="ECO:0000256" key="1">
    <source>
        <dbReference type="ARBA" id="ARBA00010641"/>
    </source>
</evidence>
<evidence type="ECO:0000313" key="7">
    <source>
        <dbReference type="EMBL" id="MDI4646159.1"/>
    </source>
</evidence>
<accession>A0ABT6TH48</accession>
<dbReference type="Gene3D" id="1.10.10.10">
    <property type="entry name" value="Winged helix-like DNA-binding domain superfamily/Winged helix DNA-binding domain"/>
    <property type="match status" value="1"/>
</dbReference>
<evidence type="ECO:0000259" key="6">
    <source>
        <dbReference type="Pfam" id="PF08281"/>
    </source>
</evidence>
<keyword evidence="8" id="KW-1185">Reference proteome</keyword>
<dbReference type="CDD" id="cd06171">
    <property type="entry name" value="Sigma70_r4"/>
    <property type="match status" value="1"/>
</dbReference>
<dbReference type="Pfam" id="PF04542">
    <property type="entry name" value="Sigma70_r2"/>
    <property type="match status" value="1"/>
</dbReference>
<dbReference type="SUPFAM" id="SSF88659">
    <property type="entry name" value="Sigma3 and sigma4 domains of RNA polymerase sigma factors"/>
    <property type="match status" value="1"/>
</dbReference>
<dbReference type="Gene3D" id="1.10.1740.10">
    <property type="match status" value="1"/>
</dbReference>